<organism evidence="10 11">
    <name type="scientific">Smittium simulii</name>
    <dbReference type="NCBI Taxonomy" id="133385"/>
    <lineage>
        <taxon>Eukaryota</taxon>
        <taxon>Fungi</taxon>
        <taxon>Fungi incertae sedis</taxon>
        <taxon>Zoopagomycota</taxon>
        <taxon>Kickxellomycotina</taxon>
        <taxon>Harpellomycetes</taxon>
        <taxon>Harpellales</taxon>
        <taxon>Legeriomycetaceae</taxon>
        <taxon>Smittium</taxon>
    </lineage>
</organism>
<dbReference type="GO" id="GO:0045259">
    <property type="term" value="C:proton-transporting ATP synthase complex"/>
    <property type="evidence" value="ECO:0007669"/>
    <property type="project" value="UniProtKB-KW"/>
</dbReference>
<comment type="subcellular location">
    <subcellularLocation>
        <location evidence="1">Mitochondrion membrane</location>
    </subcellularLocation>
</comment>
<evidence type="ECO:0000256" key="2">
    <source>
        <dbReference type="ARBA" id="ARBA00005699"/>
    </source>
</evidence>
<comment type="similarity">
    <text evidence="2">Belongs to the ATPase g subunit family.</text>
</comment>
<keyword evidence="11" id="KW-1185">Reference proteome</keyword>
<evidence type="ECO:0000256" key="8">
    <source>
        <dbReference type="ARBA" id="ARBA00023136"/>
    </source>
</evidence>
<evidence type="ECO:0000313" key="11">
    <source>
        <dbReference type="Proteomes" id="UP000245383"/>
    </source>
</evidence>
<keyword evidence="3" id="KW-0813">Transport</keyword>
<evidence type="ECO:0000256" key="4">
    <source>
        <dbReference type="ARBA" id="ARBA00022547"/>
    </source>
</evidence>
<dbReference type="EMBL" id="MBFR01000424">
    <property type="protein sequence ID" value="PVU87988.1"/>
    <property type="molecule type" value="Genomic_DNA"/>
</dbReference>
<keyword evidence="8" id="KW-0472">Membrane</keyword>
<evidence type="ECO:0000256" key="3">
    <source>
        <dbReference type="ARBA" id="ARBA00022448"/>
    </source>
</evidence>
<sequence>MFGKVFNNNVFGLKHRILIRNFASETTSKKLAESAQFINVSSRSAFNAAIKLLPSRVLQPLCKISNLSSKVWYQSQVFYNVLKLVLKNHGYKLPVKADFKAAETQLLNFYNSFKVSQLSYKTLSNINIKSSAIVAGELASLFVIGEQVGRGKIIGYDA</sequence>
<dbReference type="Pfam" id="PF04718">
    <property type="entry name" value="ATP-synt_G"/>
    <property type="match status" value="1"/>
</dbReference>
<keyword evidence="7" id="KW-0496">Mitochondrion</keyword>
<dbReference type="GO" id="GO:0015078">
    <property type="term" value="F:proton transmembrane transporter activity"/>
    <property type="evidence" value="ECO:0007669"/>
    <property type="project" value="InterPro"/>
</dbReference>
<evidence type="ECO:0000256" key="9">
    <source>
        <dbReference type="ARBA" id="ARBA00023310"/>
    </source>
</evidence>
<dbReference type="GO" id="GO:0015986">
    <property type="term" value="P:proton motive force-driven ATP synthesis"/>
    <property type="evidence" value="ECO:0007669"/>
    <property type="project" value="InterPro"/>
</dbReference>
<keyword evidence="5" id="KW-0375">Hydrogen ion transport</keyword>
<accession>A0A2T9Y6P7</accession>
<evidence type="ECO:0000256" key="5">
    <source>
        <dbReference type="ARBA" id="ARBA00022781"/>
    </source>
</evidence>
<proteinExistence type="inferred from homology"/>
<reference evidence="10 11" key="1">
    <citation type="journal article" date="2018" name="MBio">
        <title>Comparative Genomics Reveals the Core Gene Toolbox for the Fungus-Insect Symbiosis.</title>
        <authorList>
            <person name="Wang Y."/>
            <person name="Stata M."/>
            <person name="Wang W."/>
            <person name="Stajich J.E."/>
            <person name="White M.M."/>
            <person name="Moncalvo J.M."/>
        </authorList>
    </citation>
    <scope>NUCLEOTIDE SEQUENCE [LARGE SCALE GENOMIC DNA]</scope>
    <source>
        <strain evidence="10 11">SWE-8-4</strain>
    </source>
</reference>
<dbReference type="InterPro" id="IPR006808">
    <property type="entry name" value="ATP_synth_F0_gsu_mt"/>
</dbReference>
<comment type="caution">
    <text evidence="10">The sequence shown here is derived from an EMBL/GenBank/DDBJ whole genome shotgun (WGS) entry which is preliminary data.</text>
</comment>
<evidence type="ECO:0000256" key="6">
    <source>
        <dbReference type="ARBA" id="ARBA00023065"/>
    </source>
</evidence>
<dbReference type="OrthoDB" id="437at2759"/>
<dbReference type="AlphaFoldDB" id="A0A2T9Y6P7"/>
<evidence type="ECO:0000256" key="1">
    <source>
        <dbReference type="ARBA" id="ARBA00004325"/>
    </source>
</evidence>
<evidence type="ECO:0000313" key="10">
    <source>
        <dbReference type="EMBL" id="PVU87988.1"/>
    </source>
</evidence>
<keyword evidence="4" id="KW-0138">CF(0)</keyword>
<dbReference type="Proteomes" id="UP000245383">
    <property type="component" value="Unassembled WGS sequence"/>
</dbReference>
<protein>
    <submittedName>
        <fullName evidence="10">Uncharacterized protein</fullName>
    </submittedName>
</protein>
<dbReference type="GO" id="GO:0031966">
    <property type="term" value="C:mitochondrial membrane"/>
    <property type="evidence" value="ECO:0007669"/>
    <property type="project" value="UniProtKB-SubCell"/>
</dbReference>
<keyword evidence="6" id="KW-0406">Ion transport</keyword>
<dbReference type="STRING" id="133385.A0A2T9Y6P7"/>
<keyword evidence="9" id="KW-0066">ATP synthesis</keyword>
<gene>
    <name evidence="10" type="ORF">BB561_006090</name>
</gene>
<evidence type="ECO:0000256" key="7">
    <source>
        <dbReference type="ARBA" id="ARBA00023128"/>
    </source>
</evidence>
<name>A0A2T9Y6P7_9FUNG</name>